<dbReference type="KEGG" id="lse:F1C12_09640"/>
<dbReference type="EMBL" id="CP043641">
    <property type="protein sequence ID" value="QNE35364.1"/>
    <property type="molecule type" value="Genomic_DNA"/>
</dbReference>
<name>A0A7G6YA49_9MICO</name>
<evidence type="ECO:0000313" key="3">
    <source>
        <dbReference type="Proteomes" id="UP000515511"/>
    </source>
</evidence>
<evidence type="ECO:0000256" key="1">
    <source>
        <dbReference type="SAM" id="MobiDB-lite"/>
    </source>
</evidence>
<feature type="compositionally biased region" description="Basic and acidic residues" evidence="1">
    <location>
        <begin position="351"/>
        <end position="360"/>
    </location>
</feature>
<organism evidence="2 3">
    <name type="scientific">Leifsonia shinshuensis</name>
    <dbReference type="NCBI Taxonomy" id="150026"/>
    <lineage>
        <taxon>Bacteria</taxon>
        <taxon>Bacillati</taxon>
        <taxon>Actinomycetota</taxon>
        <taxon>Actinomycetes</taxon>
        <taxon>Micrococcales</taxon>
        <taxon>Microbacteriaceae</taxon>
        <taxon>Leifsonia</taxon>
    </lineage>
</organism>
<dbReference type="AlphaFoldDB" id="A0A7G6YA49"/>
<sequence>MTGQISRTSRVYRWPHLNVLPECELAAEALQAMGVEALCFPGWAPAVLALAVEQLSIRPGAALRFESRGGALRLRTFGGTHLPKHGPDYVTRVNASSLANSFCELCGRPGRPLQVHTLMSLCDVDWHLYRSYRTVRGVPLSEMTFPPRLPIAGSATAALVTIAVEFGKNVEGVPEGWADPALTALVDFAGIGVVAGDLTFESAESHLVAALSSPTDESRWRAIAKSLGARTAATCRDCGRRIPAGSDRVGRCGGCDALQRRGWHIVFPDSTPTNEKTRKETMDVPAFLAALPIGSVFTHANPREQPDSWVRVDELYYRRTYGWTKFTAADFADWGHAELTTPVDYSISQAEADRREADARRRPHTGEMGG</sequence>
<reference evidence="3" key="1">
    <citation type="submission" date="2019-09" db="EMBL/GenBank/DDBJ databases">
        <title>Antimicrobial potential of Antarctic Bacteria.</title>
        <authorList>
            <person name="Benaud N."/>
            <person name="Edwards R.J."/>
            <person name="Ferrari B.C."/>
        </authorList>
    </citation>
    <scope>NUCLEOTIDE SEQUENCE [LARGE SCALE GENOMIC DNA]</scope>
    <source>
        <strain evidence="3">INR9</strain>
    </source>
</reference>
<dbReference type="Proteomes" id="UP000515511">
    <property type="component" value="Chromosome"/>
</dbReference>
<feature type="region of interest" description="Disordered" evidence="1">
    <location>
        <begin position="350"/>
        <end position="370"/>
    </location>
</feature>
<protein>
    <submittedName>
        <fullName evidence="2">Uncharacterized protein</fullName>
    </submittedName>
</protein>
<gene>
    <name evidence="2" type="ORF">F1C12_09640</name>
</gene>
<accession>A0A7G6YA49</accession>
<proteinExistence type="predicted"/>
<evidence type="ECO:0000313" key="2">
    <source>
        <dbReference type="EMBL" id="QNE35364.1"/>
    </source>
</evidence>
<dbReference type="RefSeq" id="WP_185278525.1">
    <property type="nucleotide sequence ID" value="NZ_CP043641.1"/>
</dbReference>